<evidence type="ECO:0000256" key="1">
    <source>
        <dbReference type="SAM" id="MobiDB-lite"/>
    </source>
</evidence>
<reference evidence="2 3" key="1">
    <citation type="submission" date="2024-02" db="EMBL/GenBank/DDBJ databases">
        <title>Janibacter sp. nov., isolated from gut of marine sandworm.</title>
        <authorList>
            <person name="Kim B."/>
            <person name="Jun M.O."/>
            <person name="Shin N.-R."/>
        </authorList>
    </citation>
    <scope>NUCLEOTIDE SEQUENCE [LARGE SCALE GENOMIC DNA]</scope>
    <source>
        <strain evidence="2 3">A1S7</strain>
    </source>
</reference>
<protein>
    <submittedName>
        <fullName evidence="2">Uncharacterized protein</fullName>
    </submittedName>
</protein>
<organism evidence="2 3">
    <name type="scientific">Janibacter alittae</name>
    <dbReference type="NCBI Taxonomy" id="3115209"/>
    <lineage>
        <taxon>Bacteria</taxon>
        <taxon>Bacillati</taxon>
        <taxon>Actinomycetota</taxon>
        <taxon>Actinomycetes</taxon>
        <taxon>Micrococcales</taxon>
        <taxon>Intrasporangiaceae</taxon>
        <taxon>Janibacter</taxon>
    </lineage>
</organism>
<evidence type="ECO:0000313" key="2">
    <source>
        <dbReference type="EMBL" id="WXB75835.1"/>
    </source>
</evidence>
<sequence>MTKQPPRAVSKGASQMSVSASAALFSSSPVVVLVAGSKEQDIAMASSAGVALGIPVLAAGSPELQEEIERLGATTFLTYGDLKGGWDQLAQSDDRLAGPRDVEEFDDMLDIDAEVSSVSGRNLLGKVAALDPMADPAVLTHSSGRAPSSSGTSSTSPSAGGSGELPQLKHPQDRSPALVLVDSGDAHSVPAVATARAAGAEVITMDIADPRANAKSVAAVKKAGDATVLALGSGFGSSDVFAENLSTARTAPQLPGGGQLALPGKLYVALYGNVLTADLGLLGEQDAQASIHRAKEYATKYADISEVPVIPTFEIIVTVASGSAGADGSYSSKGDVADIEPWVKKAQEEGVYVILDLQSGREDSLSQAKRYEKLLTYPNVGLAVDPEWRLEPHEQPLQQIGHIDAEEINRTQDWLADLVQENDLPQKIFTLHQFKSHSLPDRSKINFSTRPEVATLLHADGQGTQGQKQDTWRVLKQDLPESAFLGWKNFIDEDQPMLTPEETMNQVNPIPNFISYQ</sequence>
<evidence type="ECO:0000313" key="3">
    <source>
        <dbReference type="Proteomes" id="UP001382727"/>
    </source>
</evidence>
<name>A0ABZ2MFJ9_9MICO</name>
<dbReference type="Proteomes" id="UP001382727">
    <property type="component" value="Chromosome"/>
</dbReference>
<dbReference type="EMBL" id="CP144913">
    <property type="protein sequence ID" value="WXB75835.1"/>
    <property type="molecule type" value="Genomic_DNA"/>
</dbReference>
<proteinExistence type="predicted"/>
<feature type="compositionally biased region" description="Low complexity" evidence="1">
    <location>
        <begin position="142"/>
        <end position="159"/>
    </location>
</feature>
<feature type="region of interest" description="Disordered" evidence="1">
    <location>
        <begin position="138"/>
        <end position="173"/>
    </location>
</feature>
<accession>A0ABZ2MFJ9</accession>
<gene>
    <name evidence="2" type="ORF">V1351_12880</name>
</gene>
<dbReference type="RefSeq" id="WP_338748606.1">
    <property type="nucleotide sequence ID" value="NZ_CP144913.1"/>
</dbReference>
<keyword evidence="3" id="KW-1185">Reference proteome</keyword>